<feature type="domain" description="A-factor biosynthesis hotdog" evidence="1">
    <location>
        <begin position="85"/>
        <end position="214"/>
    </location>
</feature>
<proteinExistence type="predicted"/>
<sequence length="250" mass="27189">MTDETMVVVGDRFEEFLENKGTVPAGVLLERLRNGDLPPRIQLTVGQGLTAAQLAELAALAERGPTIVAIRQGAVPAPAERRLTHKHDAKNVLIGTVEQTGAGTFRAPLVLDERVEVLEDHLTGQHIPAVTLLEAARQTWTVVTEQFLLTEDIPTRFVINSVDSAFHRFVFPLPATLEYRLVSHQRSPVGQTIAFTVEVHQQGEKAATFNAEIRVIPQLFAAKQEAMAARQAVRDELTALASPELAGVGG</sequence>
<reference evidence="2" key="1">
    <citation type="submission" date="2024-06" db="EMBL/GenBank/DDBJ databases">
        <title>The genome sequences of Kitasatospora sp. strain HUAS MG31.</title>
        <authorList>
            <person name="Mo P."/>
        </authorList>
    </citation>
    <scope>NUCLEOTIDE SEQUENCE</scope>
    <source>
        <strain evidence="2">HUAS MG31</strain>
    </source>
</reference>
<dbReference type="AlphaFoldDB" id="A0AAU8JXV3"/>
<dbReference type="SUPFAM" id="SSF54637">
    <property type="entry name" value="Thioesterase/thiol ester dehydrase-isomerase"/>
    <property type="match status" value="1"/>
</dbReference>
<dbReference type="InterPro" id="IPR005509">
    <property type="entry name" value="AfsA_hotdog_dom"/>
</dbReference>
<evidence type="ECO:0000313" key="2">
    <source>
        <dbReference type="EMBL" id="XCM80780.1"/>
    </source>
</evidence>
<evidence type="ECO:0000259" key="1">
    <source>
        <dbReference type="Pfam" id="PF03756"/>
    </source>
</evidence>
<organism evidence="2">
    <name type="scientific">Kitasatospora camelliae</name>
    <dbReference type="NCBI Taxonomy" id="3156397"/>
    <lineage>
        <taxon>Bacteria</taxon>
        <taxon>Bacillati</taxon>
        <taxon>Actinomycetota</taxon>
        <taxon>Actinomycetes</taxon>
        <taxon>Kitasatosporales</taxon>
        <taxon>Streptomycetaceae</taxon>
        <taxon>Kitasatospora</taxon>
    </lineage>
</organism>
<gene>
    <name evidence="2" type="ORF">ABWK59_18585</name>
</gene>
<dbReference type="Pfam" id="PF03756">
    <property type="entry name" value="AfsA"/>
    <property type="match status" value="1"/>
</dbReference>
<dbReference type="KEGG" id="kcm:ABWK59_18585"/>
<dbReference type="RefSeq" id="WP_354641715.1">
    <property type="nucleotide sequence ID" value="NZ_CP159872.1"/>
</dbReference>
<dbReference type="InterPro" id="IPR029069">
    <property type="entry name" value="HotDog_dom_sf"/>
</dbReference>
<accession>A0AAU8JXV3</accession>
<dbReference type="EMBL" id="CP159872">
    <property type="protein sequence ID" value="XCM80780.1"/>
    <property type="molecule type" value="Genomic_DNA"/>
</dbReference>
<name>A0AAU8JXV3_9ACTN</name>
<protein>
    <submittedName>
        <fullName evidence="2">AfsA-related hotdog domain-containing protein</fullName>
    </submittedName>
</protein>